<dbReference type="InterPro" id="IPR003594">
    <property type="entry name" value="HATPase_dom"/>
</dbReference>
<dbReference type="Gene3D" id="3.30.565.10">
    <property type="entry name" value="Histidine kinase-like ATPase, C-terminal domain"/>
    <property type="match status" value="1"/>
</dbReference>
<gene>
    <name evidence="10" type="ORF">FHX34_105606</name>
</gene>
<dbReference type="SMART" id="SM00387">
    <property type="entry name" value="HATPase_c"/>
    <property type="match status" value="1"/>
</dbReference>
<keyword evidence="6 10" id="KW-0418">Kinase</keyword>
<dbReference type="GO" id="GO:0000155">
    <property type="term" value="F:phosphorelay sensor kinase activity"/>
    <property type="evidence" value="ECO:0007669"/>
    <property type="project" value="InterPro"/>
</dbReference>
<dbReference type="GO" id="GO:0046983">
    <property type="term" value="F:protein dimerization activity"/>
    <property type="evidence" value="ECO:0007669"/>
    <property type="project" value="InterPro"/>
</dbReference>
<dbReference type="InterPro" id="IPR036890">
    <property type="entry name" value="HATPase_C_sf"/>
</dbReference>
<name>A0A561VM91_ACTTI</name>
<comment type="catalytic activity">
    <reaction evidence="1">
        <text>ATP + protein L-histidine = ADP + protein N-phospho-L-histidine.</text>
        <dbReference type="EC" id="2.7.13.3"/>
    </reaction>
</comment>
<comment type="caution">
    <text evidence="10">The sequence shown here is derived from an EMBL/GenBank/DDBJ whole genome shotgun (WGS) entry which is preliminary data.</text>
</comment>
<keyword evidence="4" id="KW-0808">Transferase</keyword>
<evidence type="ECO:0000256" key="8">
    <source>
        <dbReference type="ARBA" id="ARBA00023012"/>
    </source>
</evidence>
<dbReference type="EC" id="2.7.13.3" evidence="2"/>
<evidence type="ECO:0000256" key="4">
    <source>
        <dbReference type="ARBA" id="ARBA00022679"/>
    </source>
</evidence>
<dbReference type="InterPro" id="IPR011712">
    <property type="entry name" value="Sig_transdc_His_kin_sub3_dim/P"/>
</dbReference>
<reference evidence="10 11" key="1">
    <citation type="submission" date="2019-06" db="EMBL/GenBank/DDBJ databases">
        <title>Sequencing the genomes of 1000 actinobacteria strains.</title>
        <authorList>
            <person name="Klenk H.-P."/>
        </authorList>
    </citation>
    <scope>NUCLEOTIDE SEQUENCE [LARGE SCALE GENOMIC DNA]</scope>
    <source>
        <strain evidence="10 11">DSM 43866</strain>
    </source>
</reference>
<dbReference type="RefSeq" id="WP_122978721.1">
    <property type="nucleotide sequence ID" value="NZ_BOMX01000088.1"/>
</dbReference>
<dbReference type="CDD" id="cd16917">
    <property type="entry name" value="HATPase_UhpB-NarQ-NarX-like"/>
    <property type="match status" value="1"/>
</dbReference>
<dbReference type="EMBL" id="VIWY01000005">
    <property type="protein sequence ID" value="TWG12738.1"/>
    <property type="molecule type" value="Genomic_DNA"/>
</dbReference>
<dbReference type="Proteomes" id="UP000320239">
    <property type="component" value="Unassembled WGS sequence"/>
</dbReference>
<evidence type="ECO:0000313" key="11">
    <source>
        <dbReference type="Proteomes" id="UP000320239"/>
    </source>
</evidence>
<dbReference type="Pfam" id="PF07730">
    <property type="entry name" value="HisKA_3"/>
    <property type="match status" value="1"/>
</dbReference>
<keyword evidence="5" id="KW-0547">Nucleotide-binding</keyword>
<dbReference type="Gene3D" id="1.20.5.1930">
    <property type="match status" value="1"/>
</dbReference>
<sequence>MRPGSHAQAPATPGRSGPIAAWALLTLTGTLGAAAVTGAALARPAWQPTLLYALVDLTDGLVYGAIGWLLLRRGTHPAGWIVAAAGAGGTVAAAATSWALLAQRWPHCWAPPQALSAAGWAWLPGFYAFMVVLPWLLPAGATSRTARTAVAAGTAFIAIAEICVLTAPAPYGLLPLDDPGLRALRRLVLPWVEPVLVLLCLAAAAGVHLRRRVAPATQRPGLGWLTIGLILLALAFVPLAARWIRPQPLLPATVPPLLMLAAQTCYPAAVLVVVLRQQLWGITLTVRRTIVWGLLTALAVAGYLSTVTLLGTLVPAGQSQVLCTALLAAAFAPLRHWVQRRVDVLVHGQPAGPVIRQVGDRLRGAQRGADVLHAVAGAIRSSLRLQQVTITTDDAALSVRSGTGAGGRPVSVPLRVRGREVGRLQVWPPAGERLDGRGAEVLADLSPVVAALTDLATTHHHLAQARQDVARARDEERRRLRRDLHDGLSPALSGAGLALSAAGNLLAPHRHLPGVADAAALLTHVTADLTRHGDDVRTLARDLLPPMLDEGALLAALHRLRERYAAAGLTVDVVGCAATLSEDTATAIYGIVAEALHNVHRHAHARHCVVRVQATAAELEVTVIDRGIGAGAARPGLGTRSMRERAHGIGADLTVGPATDHPGRPGTRVRLTVPLAPA</sequence>
<evidence type="ECO:0000256" key="3">
    <source>
        <dbReference type="ARBA" id="ARBA00022553"/>
    </source>
</evidence>
<dbReference type="GO" id="GO:0005524">
    <property type="term" value="F:ATP binding"/>
    <property type="evidence" value="ECO:0007669"/>
    <property type="project" value="UniProtKB-KW"/>
</dbReference>
<keyword evidence="7" id="KW-0067">ATP-binding</keyword>
<accession>A0A561VM91</accession>
<dbReference type="PANTHER" id="PTHR24421">
    <property type="entry name" value="NITRATE/NITRITE SENSOR PROTEIN NARX-RELATED"/>
    <property type="match status" value="1"/>
</dbReference>
<protein>
    <recommendedName>
        <fullName evidence="2">histidine kinase</fullName>
        <ecNumber evidence="2">2.7.13.3</ecNumber>
    </recommendedName>
</protein>
<dbReference type="PANTHER" id="PTHR24421:SF10">
    <property type="entry name" value="NITRATE_NITRITE SENSOR PROTEIN NARQ"/>
    <property type="match status" value="1"/>
</dbReference>
<dbReference type="InterPro" id="IPR050482">
    <property type="entry name" value="Sensor_HK_TwoCompSys"/>
</dbReference>
<dbReference type="OrthoDB" id="227596at2"/>
<evidence type="ECO:0000313" key="10">
    <source>
        <dbReference type="EMBL" id="TWG12738.1"/>
    </source>
</evidence>
<evidence type="ECO:0000256" key="7">
    <source>
        <dbReference type="ARBA" id="ARBA00022840"/>
    </source>
</evidence>
<organism evidence="10 11">
    <name type="scientific">Actinoplanes teichomyceticus</name>
    <dbReference type="NCBI Taxonomy" id="1867"/>
    <lineage>
        <taxon>Bacteria</taxon>
        <taxon>Bacillati</taxon>
        <taxon>Actinomycetota</taxon>
        <taxon>Actinomycetes</taxon>
        <taxon>Micromonosporales</taxon>
        <taxon>Micromonosporaceae</taxon>
        <taxon>Actinoplanes</taxon>
    </lineage>
</organism>
<dbReference type="SUPFAM" id="SSF55874">
    <property type="entry name" value="ATPase domain of HSP90 chaperone/DNA topoisomerase II/histidine kinase"/>
    <property type="match status" value="1"/>
</dbReference>
<keyword evidence="11" id="KW-1185">Reference proteome</keyword>
<evidence type="ECO:0000256" key="6">
    <source>
        <dbReference type="ARBA" id="ARBA00022777"/>
    </source>
</evidence>
<keyword evidence="3" id="KW-0597">Phosphoprotein</keyword>
<evidence type="ECO:0000259" key="9">
    <source>
        <dbReference type="SMART" id="SM00387"/>
    </source>
</evidence>
<proteinExistence type="predicted"/>
<dbReference type="AlphaFoldDB" id="A0A561VM91"/>
<evidence type="ECO:0000256" key="2">
    <source>
        <dbReference type="ARBA" id="ARBA00012438"/>
    </source>
</evidence>
<dbReference type="GO" id="GO:0016020">
    <property type="term" value="C:membrane"/>
    <property type="evidence" value="ECO:0007669"/>
    <property type="project" value="InterPro"/>
</dbReference>
<evidence type="ECO:0000256" key="5">
    <source>
        <dbReference type="ARBA" id="ARBA00022741"/>
    </source>
</evidence>
<keyword evidence="8" id="KW-0902">Two-component regulatory system</keyword>
<evidence type="ECO:0000256" key="1">
    <source>
        <dbReference type="ARBA" id="ARBA00000085"/>
    </source>
</evidence>
<feature type="domain" description="Histidine kinase/HSP90-like ATPase" evidence="9">
    <location>
        <begin position="583"/>
        <end position="677"/>
    </location>
</feature>